<dbReference type="Pfam" id="PF06253">
    <property type="entry name" value="MTTB"/>
    <property type="match status" value="1"/>
</dbReference>
<evidence type="ECO:0000256" key="2">
    <source>
        <dbReference type="ARBA" id="ARBA00022603"/>
    </source>
</evidence>
<dbReference type="GO" id="GO:0015948">
    <property type="term" value="P:methanogenesis"/>
    <property type="evidence" value="ECO:0007669"/>
    <property type="project" value="InterPro"/>
</dbReference>
<dbReference type="InterPro" id="IPR038601">
    <property type="entry name" value="MttB-like_sf"/>
</dbReference>
<dbReference type="Gene3D" id="3.20.20.480">
    <property type="entry name" value="Trimethylamine methyltransferase-like"/>
    <property type="match status" value="1"/>
</dbReference>
<organism evidence="4 5">
    <name type="scientific">Desulfamplus magnetovallimortis</name>
    <dbReference type="NCBI Taxonomy" id="1246637"/>
    <lineage>
        <taxon>Bacteria</taxon>
        <taxon>Pseudomonadati</taxon>
        <taxon>Thermodesulfobacteriota</taxon>
        <taxon>Desulfobacteria</taxon>
        <taxon>Desulfobacterales</taxon>
        <taxon>Desulfobacteraceae</taxon>
        <taxon>Desulfamplus</taxon>
    </lineage>
</organism>
<name>A0A1W1H795_9BACT</name>
<keyword evidence="5" id="KW-1185">Reference proteome</keyword>
<comment type="similarity">
    <text evidence="1">Belongs to the trimethylamine methyltransferase family.</text>
</comment>
<dbReference type="InterPro" id="IPR010426">
    <property type="entry name" value="MTTB_MeTrfase"/>
</dbReference>
<proteinExistence type="inferred from homology"/>
<reference evidence="4 5" key="1">
    <citation type="submission" date="2017-03" db="EMBL/GenBank/DDBJ databases">
        <authorList>
            <person name="Afonso C.L."/>
            <person name="Miller P.J."/>
            <person name="Scott M.A."/>
            <person name="Spackman E."/>
            <person name="Goraichik I."/>
            <person name="Dimitrov K.M."/>
            <person name="Suarez D.L."/>
            <person name="Swayne D.E."/>
        </authorList>
    </citation>
    <scope>NUCLEOTIDE SEQUENCE [LARGE SCALE GENOMIC DNA]</scope>
    <source>
        <strain evidence="4">PRJEB14757</strain>
    </source>
</reference>
<dbReference type="OrthoDB" id="9815793at2"/>
<dbReference type="EMBL" id="FWEV01000037">
    <property type="protein sequence ID" value="SLM28360.1"/>
    <property type="molecule type" value="Genomic_DNA"/>
</dbReference>
<protein>
    <submittedName>
        <fullName evidence="4">MttB9</fullName>
        <ecNumber evidence="4">2.1.1.-</ecNumber>
    </submittedName>
</protein>
<evidence type="ECO:0000313" key="4">
    <source>
        <dbReference type="EMBL" id="SLM28360.1"/>
    </source>
</evidence>
<dbReference type="EC" id="2.1.1.-" evidence="4"/>
<evidence type="ECO:0000256" key="3">
    <source>
        <dbReference type="ARBA" id="ARBA00022679"/>
    </source>
</evidence>
<dbReference type="Proteomes" id="UP000191931">
    <property type="component" value="Unassembled WGS sequence"/>
</dbReference>
<gene>
    <name evidence="4" type="primary">mttB</name>
    <name evidence="4" type="ORF">MTBBW1_1310058</name>
</gene>
<dbReference type="RefSeq" id="WP_080804693.1">
    <property type="nucleotide sequence ID" value="NZ_LT828548.1"/>
</dbReference>
<keyword evidence="2 4" id="KW-0489">Methyltransferase</keyword>
<sequence>MERPELINPSVCLKILNENELDQVYEAAITVLEKTGFKMTHKDAVALCQKSGCKIEGDRIRVPREVIEQCIETAPKGFTVYDRLGNPALDLSGRNSYYGCSTGSPHTRDYETGEIRPTTYRDLEIGAHLSDALPNIDWVMPFGTTQDTPQDASFLYDFEACVKNTTMPVMFLSESVKDSFYIQSMAAACVGGKDALREKPFLMAYPEPITPLFYPDEVVSRSLLAADWGLPQCPGTSQLMGATSPVTLAGGVVLWLSEALMSLVVLQLYKPGSPTFLSGNFGTFDMKTSVSAVASPEVSMCLAAQAQMGQRLGLPTWGLAGASDSMIVDGQAGAESAFGILAQGLAGLNLIHDVGYLGAGMVCSPEMLVMGDEICGMTRHFLKGITINAETLATEVIDKVGPGGNFIPEVHTFRHFRKETWFPTIMDRSHLHNWVSKGKPDINHRVREKINHLMANHKPVPLGDHEISEIERIRSEGEKALMKDK</sequence>
<keyword evidence="3 4" id="KW-0808">Transferase</keyword>
<dbReference type="AlphaFoldDB" id="A0A1W1H795"/>
<dbReference type="STRING" id="1246637.MTBBW1_1310058"/>
<evidence type="ECO:0000256" key="1">
    <source>
        <dbReference type="ARBA" id="ARBA00007137"/>
    </source>
</evidence>
<dbReference type="GO" id="GO:0008168">
    <property type="term" value="F:methyltransferase activity"/>
    <property type="evidence" value="ECO:0007669"/>
    <property type="project" value="UniProtKB-KW"/>
</dbReference>
<dbReference type="GO" id="GO:0032259">
    <property type="term" value="P:methylation"/>
    <property type="evidence" value="ECO:0007669"/>
    <property type="project" value="UniProtKB-KW"/>
</dbReference>
<accession>A0A1W1H795</accession>
<evidence type="ECO:0000313" key="5">
    <source>
        <dbReference type="Proteomes" id="UP000191931"/>
    </source>
</evidence>